<dbReference type="EMBL" id="SNSC02000022">
    <property type="protein sequence ID" value="TID14618.1"/>
    <property type="molecule type" value="Genomic_DNA"/>
</dbReference>
<evidence type="ECO:0000256" key="3">
    <source>
        <dbReference type="ARBA" id="ARBA00023212"/>
    </source>
</evidence>
<dbReference type="GO" id="GO:1990498">
    <property type="term" value="C:mitotic spindle microtubule"/>
    <property type="evidence" value="ECO:0007669"/>
    <property type="project" value="UniProtKB-ARBA"/>
</dbReference>
<dbReference type="FunFam" id="1.25.10.10:FF:000282">
    <property type="entry name" value="Spindle pole body component"/>
    <property type="match status" value="1"/>
</dbReference>
<feature type="compositionally biased region" description="Polar residues" evidence="4">
    <location>
        <begin position="760"/>
        <end position="770"/>
    </location>
</feature>
<dbReference type="InterPro" id="IPR048491">
    <property type="entry name" value="XMAP215_CLASP_TOG"/>
</dbReference>
<dbReference type="GO" id="GO:0000022">
    <property type="term" value="P:mitotic spindle elongation"/>
    <property type="evidence" value="ECO:0007669"/>
    <property type="project" value="UniProtKB-ARBA"/>
</dbReference>
<dbReference type="Pfam" id="PF21042">
    <property type="entry name" value="Stu2_CTS"/>
    <property type="match status" value="1"/>
</dbReference>
<dbReference type="GO" id="GO:0061863">
    <property type="term" value="F:microtubule plus end polymerase"/>
    <property type="evidence" value="ECO:0007669"/>
    <property type="project" value="InterPro"/>
</dbReference>
<dbReference type="InterPro" id="IPR011989">
    <property type="entry name" value="ARM-like"/>
</dbReference>
<reference evidence="6 7" key="1">
    <citation type="submission" date="2019-04" db="EMBL/GenBank/DDBJ databases">
        <title>High contiguity whole genome sequence and gene annotation resource for two Venturia nashicola isolates.</title>
        <authorList>
            <person name="Prokchorchik M."/>
            <person name="Won K."/>
            <person name="Lee Y."/>
            <person name="Choi E.D."/>
            <person name="Segonzac C."/>
            <person name="Sohn K.H."/>
        </authorList>
    </citation>
    <scope>NUCLEOTIDE SEQUENCE [LARGE SCALE GENOMIC DNA]</scope>
    <source>
        <strain evidence="6 7">PRI2</strain>
    </source>
</reference>
<dbReference type="Pfam" id="PF21041">
    <property type="entry name" value="XMAP215_CLASP_TOG"/>
    <property type="match status" value="2"/>
</dbReference>
<dbReference type="InterPro" id="IPR048492">
    <property type="entry name" value="Stu2_CTS"/>
</dbReference>
<protein>
    <submittedName>
        <fullName evidence="6">ARM repeat-containing protein</fullName>
    </submittedName>
</protein>
<dbReference type="GO" id="GO:0044732">
    <property type="term" value="C:mitotic spindle pole body"/>
    <property type="evidence" value="ECO:0007669"/>
    <property type="project" value="UniProtKB-ARBA"/>
</dbReference>
<accession>A0A4Z1NLB2</accession>
<dbReference type="InterPro" id="IPR016024">
    <property type="entry name" value="ARM-type_fold"/>
</dbReference>
<dbReference type="SMART" id="SM01349">
    <property type="entry name" value="TOG"/>
    <property type="match status" value="2"/>
</dbReference>
<keyword evidence="2" id="KW-0963">Cytoplasm</keyword>
<dbReference type="InterPro" id="IPR034085">
    <property type="entry name" value="TOG"/>
</dbReference>
<dbReference type="GO" id="GO:1990571">
    <property type="term" value="P:meiotic centromere clustering"/>
    <property type="evidence" value="ECO:0007669"/>
    <property type="project" value="UniProtKB-ARBA"/>
</dbReference>
<feature type="region of interest" description="Disordered" evidence="4">
    <location>
        <begin position="741"/>
        <end position="878"/>
    </location>
</feature>
<dbReference type="GO" id="GO:0000776">
    <property type="term" value="C:kinetochore"/>
    <property type="evidence" value="ECO:0007669"/>
    <property type="project" value="UniProtKB-ARBA"/>
</dbReference>
<dbReference type="GO" id="GO:0030951">
    <property type="term" value="P:establishment or maintenance of microtubule cytoskeleton polarity"/>
    <property type="evidence" value="ECO:0007669"/>
    <property type="project" value="InterPro"/>
</dbReference>
<feature type="region of interest" description="Disordered" evidence="4">
    <location>
        <begin position="632"/>
        <end position="651"/>
    </location>
</feature>
<evidence type="ECO:0000256" key="2">
    <source>
        <dbReference type="ARBA" id="ARBA00022490"/>
    </source>
</evidence>
<dbReference type="Gene3D" id="1.25.10.10">
    <property type="entry name" value="Leucine-rich Repeat Variant"/>
    <property type="match status" value="2"/>
</dbReference>
<feature type="domain" description="TOG" evidence="5">
    <location>
        <begin position="1"/>
        <end position="235"/>
    </location>
</feature>
<feature type="region of interest" description="Disordered" evidence="4">
    <location>
        <begin position="503"/>
        <end position="622"/>
    </location>
</feature>
<feature type="domain" description="TOG" evidence="5">
    <location>
        <begin position="274"/>
        <end position="507"/>
    </location>
</feature>
<evidence type="ECO:0000313" key="6">
    <source>
        <dbReference type="EMBL" id="TID14618.1"/>
    </source>
</evidence>
<dbReference type="GO" id="GO:0051010">
    <property type="term" value="F:microtubule plus-end binding"/>
    <property type="evidence" value="ECO:0007669"/>
    <property type="project" value="InterPro"/>
</dbReference>
<evidence type="ECO:0000256" key="4">
    <source>
        <dbReference type="SAM" id="MobiDB-lite"/>
    </source>
</evidence>
<dbReference type="GO" id="GO:0005881">
    <property type="term" value="C:cytoplasmic microtubule"/>
    <property type="evidence" value="ECO:0007669"/>
    <property type="project" value="UniProtKB-ARBA"/>
</dbReference>
<dbReference type="FunFam" id="1.25.10.10:FF:000019">
    <property type="entry name" value="Cytoskeleton-associated protein 5"/>
    <property type="match status" value="1"/>
</dbReference>
<evidence type="ECO:0000256" key="1">
    <source>
        <dbReference type="ARBA" id="ARBA00004317"/>
    </source>
</evidence>
<comment type="caution">
    <text evidence="6">The sequence shown here is derived from an EMBL/GenBank/DDBJ whole genome shotgun (WGS) entry which is preliminary data.</text>
</comment>
<feature type="compositionally biased region" description="Low complexity" evidence="4">
    <location>
        <begin position="801"/>
        <end position="812"/>
    </location>
</feature>
<dbReference type="GO" id="GO:0046785">
    <property type="term" value="P:microtubule polymerization"/>
    <property type="evidence" value="ECO:0007669"/>
    <property type="project" value="InterPro"/>
</dbReference>
<dbReference type="GO" id="GO:0099070">
    <property type="term" value="C:static microtubule bundle"/>
    <property type="evidence" value="ECO:0007669"/>
    <property type="project" value="UniProtKB-ARBA"/>
</dbReference>
<dbReference type="InterPro" id="IPR045110">
    <property type="entry name" value="XMAP215"/>
</dbReference>
<sequence length="900" mass="98964">MAEKAEEDFSSLPLPDRFAHKNWKVRKEGYEAAARHFDSATSEQDPTVREFINDSGLWKAAAGDSNIAAHQEALGALCSFLQIAGTQGCTRTRSHTVVPIVEKGLAATRPAAKQKALEALLLYIEMDKADPIIEELLPMLSHKQPKIIAATLAALNQIYHAYGVKTVEPKPVLKMLPKMYGHADKNVRAEASNLTVELYRWLREAMKPLFWNDLKPVQQTDLEKLFEKVKDEPAPKQERLLKSQQAILDVAPIAGTEEGVYEDEDEEVAIDLEPEYVAVDVMSKIPKDLQERLSSSKWKDRKDALDDLYTAINYPKIDDGQFGDIMQSLAKCMKDANIAVVTIAAGCIEIFARGLMKGFAKYRGTVMGAMMERLKEKKQAVTDALGLALDAVFAASNGFADCLEEMLEFLKHKNPQVKLESTRFLIRCLQTTREAPHQPEAKSIADASSKLLTESSAPQRDAGAEVLGTLWKIMGDRIMNSHMEGLDDIRKTKIKEFHDKAEVKAKFKPKPVAPPPKAAPPAQKRPVGKKPPAGLKRSAPTAPARAPSPVEEPPPALAARPSTRPASKLAPKAGSGLKPPGGLQKRIPGPYAAQSPAQRRIVSPTMEEEAPPIAQPKLGVRGLAGRPIAKPASRAMSPEYAPTASHSNPGISVAERAELEELRLEIERLRRENEQIRQEKGKLSNHVHELTNQNAQLIEDHTRDVLSIKAKETQLVRARSDEEEARQSANQAQREIDRLKRELSRQVRASSPAPMDISEQIYNDGSQQGNDYGAPLRFRGSRSYVTSPTESIGKENFMEHPPSLRSKLSSPPLTGPASRTGSAMDFGSGSTSPLRRGGYEAPLDGEMSASRSSSQVRQTGAPERNGQGGAESWRRAAEVTQNLKARIEMMKAKQGLSRPH</sequence>
<proteinExistence type="predicted"/>
<feature type="compositionally biased region" description="Polar residues" evidence="4">
    <location>
        <begin position="849"/>
        <end position="858"/>
    </location>
</feature>
<keyword evidence="7" id="KW-1185">Reference proteome</keyword>
<name>A0A4Z1NLB2_9PEZI</name>
<dbReference type="Proteomes" id="UP000298493">
    <property type="component" value="Unassembled WGS sequence"/>
</dbReference>
<dbReference type="SUPFAM" id="SSF48371">
    <property type="entry name" value="ARM repeat"/>
    <property type="match status" value="1"/>
</dbReference>
<dbReference type="GO" id="GO:0051315">
    <property type="term" value="P:attachment of mitotic spindle microtubules to kinetochore"/>
    <property type="evidence" value="ECO:0007669"/>
    <property type="project" value="UniProtKB-ARBA"/>
</dbReference>
<evidence type="ECO:0000259" key="5">
    <source>
        <dbReference type="SMART" id="SM01349"/>
    </source>
</evidence>
<evidence type="ECO:0000313" key="7">
    <source>
        <dbReference type="Proteomes" id="UP000298493"/>
    </source>
</evidence>
<dbReference type="AlphaFoldDB" id="A0A4Z1NLB2"/>
<gene>
    <name evidence="6" type="ORF">E6O75_ATG08764</name>
</gene>
<organism evidence="6 7">
    <name type="scientific">Venturia nashicola</name>
    <dbReference type="NCBI Taxonomy" id="86259"/>
    <lineage>
        <taxon>Eukaryota</taxon>
        <taxon>Fungi</taxon>
        <taxon>Dikarya</taxon>
        <taxon>Ascomycota</taxon>
        <taxon>Pezizomycotina</taxon>
        <taxon>Dothideomycetes</taxon>
        <taxon>Pleosporomycetidae</taxon>
        <taxon>Venturiales</taxon>
        <taxon>Venturiaceae</taxon>
        <taxon>Venturia</taxon>
    </lineage>
</organism>
<comment type="subcellular location">
    <subcellularLocation>
        <location evidence="1">Cytoplasm</location>
        <location evidence="1">Cytoskeleton</location>
        <location evidence="1">Microtubule organizing center</location>
        <location evidence="1">Spindle pole body</location>
    </subcellularLocation>
</comment>
<keyword evidence="3" id="KW-0206">Cytoskeleton</keyword>
<feature type="compositionally biased region" description="Low complexity" evidence="4">
    <location>
        <begin position="537"/>
        <end position="549"/>
    </location>
</feature>
<dbReference type="PANTHER" id="PTHR12609">
    <property type="entry name" value="MICROTUBULE ASSOCIATED PROTEIN XMAP215"/>
    <property type="match status" value="1"/>
</dbReference>
<dbReference type="STRING" id="86259.A0A4Z1NLB2"/>